<sequence>MSGEQTDPWVPIYRRFPVTLVRGEGLRVYDDHGRAYWDFLAGIGASALGHNHPGLRARLEGALSLLHTSNYFHNPAAEALAARLQALSGGMQVYFGNSGAEANEAAIKLVRKWGRARGRTVILAARGGFHGRTMGALAATRQPALQDPFRPMLEGFDEFPFGDATTLAAKLEETPAAAVLIEPIQGENGVVVPPAGFLREVERLCRDHGCLFLVDEVQTGMGRTGFWFAHQAEEVHPDVILLAKGLGGGVPVGAMLARPEVAATLVPGDHGSTFGGNPLAAAAGLAVLDWLEEGGLRHVQAVAPALEAALRRLQARFPALVREVRGRGLMWGLVLDRPSAPVAAAALERGLIINATAGNVVRLLPPLVVDEEAILAAEALLGEALAAVAG</sequence>
<accession>A0A6F8ZJ29</accession>
<dbReference type="FunFam" id="3.40.640.10:FF:000004">
    <property type="entry name" value="Acetylornithine aminotransferase"/>
    <property type="match status" value="1"/>
</dbReference>
<evidence type="ECO:0000313" key="8">
    <source>
        <dbReference type="EMBL" id="CAB1129798.1"/>
    </source>
</evidence>
<organism evidence="8 9">
    <name type="scientific">Candidatus Hydrogenisulfobacillus filiaventi</name>
    <dbReference type="NCBI Taxonomy" id="2707344"/>
    <lineage>
        <taxon>Bacteria</taxon>
        <taxon>Bacillati</taxon>
        <taxon>Bacillota</taxon>
        <taxon>Clostridia</taxon>
        <taxon>Eubacteriales</taxon>
        <taxon>Clostridiales Family XVII. Incertae Sedis</taxon>
        <taxon>Candidatus Hydrogenisulfobacillus</taxon>
    </lineage>
</organism>
<dbReference type="SUPFAM" id="SSF53383">
    <property type="entry name" value="PLP-dependent transferases"/>
    <property type="match status" value="1"/>
</dbReference>
<evidence type="ECO:0000256" key="1">
    <source>
        <dbReference type="ARBA" id="ARBA00001933"/>
    </source>
</evidence>
<evidence type="ECO:0000256" key="4">
    <source>
        <dbReference type="ARBA" id="ARBA00022679"/>
    </source>
</evidence>
<name>A0A6F8ZJ29_9FIRM</name>
<dbReference type="NCBIfam" id="NF002325">
    <property type="entry name" value="PRK01278.1"/>
    <property type="match status" value="1"/>
</dbReference>
<gene>
    <name evidence="8" type="primary">argD</name>
    <name evidence="8" type="ORF">R50_2301</name>
</gene>
<dbReference type="CDD" id="cd00610">
    <property type="entry name" value="OAT_like"/>
    <property type="match status" value="1"/>
</dbReference>
<keyword evidence="4 8" id="KW-0808">Transferase</keyword>
<proteinExistence type="inferred from homology"/>
<evidence type="ECO:0000256" key="7">
    <source>
        <dbReference type="RuleBase" id="RU003560"/>
    </source>
</evidence>
<dbReference type="PIRSF" id="PIRSF000521">
    <property type="entry name" value="Transaminase_4ab_Lys_Orn"/>
    <property type="match status" value="1"/>
</dbReference>
<comment type="cofactor">
    <cofactor evidence="1">
        <name>pyridoxal 5'-phosphate</name>
        <dbReference type="ChEBI" id="CHEBI:597326"/>
    </cofactor>
</comment>
<comment type="pathway">
    <text evidence="6">Amino-acid biosynthesis.</text>
</comment>
<dbReference type="Gene3D" id="3.90.1150.10">
    <property type="entry name" value="Aspartate Aminotransferase, domain 1"/>
    <property type="match status" value="1"/>
</dbReference>
<keyword evidence="5 7" id="KW-0663">Pyridoxal phosphate</keyword>
<dbReference type="EC" id="2.6.1.11" evidence="8"/>
<dbReference type="PANTHER" id="PTHR11986">
    <property type="entry name" value="AMINOTRANSFERASE CLASS III"/>
    <property type="match status" value="1"/>
</dbReference>
<dbReference type="PANTHER" id="PTHR11986:SF79">
    <property type="entry name" value="ACETYLORNITHINE AMINOTRANSFERASE, MITOCHONDRIAL"/>
    <property type="match status" value="1"/>
</dbReference>
<dbReference type="AlphaFoldDB" id="A0A6F8ZJ29"/>
<dbReference type="InterPro" id="IPR015424">
    <property type="entry name" value="PyrdxlP-dep_Trfase"/>
</dbReference>
<dbReference type="InterPro" id="IPR049704">
    <property type="entry name" value="Aminotrans_3_PPA_site"/>
</dbReference>
<dbReference type="GO" id="GO:0042802">
    <property type="term" value="F:identical protein binding"/>
    <property type="evidence" value="ECO:0007669"/>
    <property type="project" value="TreeGrafter"/>
</dbReference>
<dbReference type="PROSITE" id="PS00600">
    <property type="entry name" value="AA_TRANSFER_CLASS_3"/>
    <property type="match status" value="1"/>
</dbReference>
<dbReference type="GO" id="GO:0006526">
    <property type="term" value="P:L-arginine biosynthetic process"/>
    <property type="evidence" value="ECO:0007669"/>
    <property type="project" value="UniProtKB-ARBA"/>
</dbReference>
<evidence type="ECO:0000256" key="5">
    <source>
        <dbReference type="ARBA" id="ARBA00022898"/>
    </source>
</evidence>
<dbReference type="GO" id="GO:0003992">
    <property type="term" value="F:N2-acetyl-L-ornithine:2-oxoglutarate 5-aminotransferase activity"/>
    <property type="evidence" value="ECO:0007669"/>
    <property type="project" value="UniProtKB-EC"/>
</dbReference>
<dbReference type="EMBL" id="LR778114">
    <property type="protein sequence ID" value="CAB1129798.1"/>
    <property type="molecule type" value="Genomic_DNA"/>
</dbReference>
<evidence type="ECO:0000256" key="2">
    <source>
        <dbReference type="ARBA" id="ARBA00022576"/>
    </source>
</evidence>
<dbReference type="Proteomes" id="UP000503399">
    <property type="component" value="Chromosome"/>
</dbReference>
<keyword evidence="2 8" id="KW-0032">Aminotransferase</keyword>
<evidence type="ECO:0000256" key="3">
    <source>
        <dbReference type="ARBA" id="ARBA00022605"/>
    </source>
</evidence>
<comment type="similarity">
    <text evidence="7">Belongs to the class-III pyridoxal-phosphate-dependent aminotransferase family.</text>
</comment>
<evidence type="ECO:0000256" key="6">
    <source>
        <dbReference type="ARBA" id="ARBA00029440"/>
    </source>
</evidence>
<reference evidence="8 9" key="1">
    <citation type="submission" date="2020-02" db="EMBL/GenBank/DDBJ databases">
        <authorList>
            <person name="Hogendoorn C."/>
        </authorList>
    </citation>
    <scope>NUCLEOTIDE SEQUENCE [LARGE SCALE GENOMIC DNA]</scope>
    <source>
        <strain evidence="8">R501</strain>
    </source>
</reference>
<dbReference type="InterPro" id="IPR015421">
    <property type="entry name" value="PyrdxlP-dep_Trfase_major"/>
</dbReference>
<protein>
    <submittedName>
        <fullName evidence="8">N-acetylornithine aminotransferase</fullName>
        <ecNumber evidence="8">2.6.1.11</ecNumber>
    </submittedName>
</protein>
<dbReference type="InterPro" id="IPR005814">
    <property type="entry name" value="Aminotrans_3"/>
</dbReference>
<dbReference type="NCBIfam" id="TIGR00707">
    <property type="entry name" value="argD"/>
    <property type="match status" value="1"/>
</dbReference>
<dbReference type="Pfam" id="PF00202">
    <property type="entry name" value="Aminotran_3"/>
    <property type="match status" value="1"/>
</dbReference>
<dbReference type="InterPro" id="IPR050103">
    <property type="entry name" value="Class-III_PLP-dep_AT"/>
</dbReference>
<evidence type="ECO:0000313" key="9">
    <source>
        <dbReference type="Proteomes" id="UP000503399"/>
    </source>
</evidence>
<dbReference type="Gene3D" id="3.40.640.10">
    <property type="entry name" value="Type I PLP-dependent aspartate aminotransferase-like (Major domain)"/>
    <property type="match status" value="1"/>
</dbReference>
<keyword evidence="3" id="KW-0028">Amino-acid biosynthesis</keyword>
<dbReference type="GO" id="GO:0030170">
    <property type="term" value="F:pyridoxal phosphate binding"/>
    <property type="evidence" value="ECO:0007669"/>
    <property type="project" value="InterPro"/>
</dbReference>
<dbReference type="KEGG" id="hfv:R50_2301"/>
<keyword evidence="9" id="KW-1185">Reference proteome</keyword>
<dbReference type="InterPro" id="IPR015422">
    <property type="entry name" value="PyrdxlP-dep_Trfase_small"/>
</dbReference>
<dbReference type="InterPro" id="IPR004636">
    <property type="entry name" value="AcOrn/SuccOrn_fam"/>
</dbReference>